<evidence type="ECO:0000256" key="5">
    <source>
        <dbReference type="ARBA" id="ARBA00022692"/>
    </source>
</evidence>
<feature type="transmembrane region" description="Helical" evidence="17">
    <location>
        <begin position="134"/>
        <end position="160"/>
    </location>
</feature>
<dbReference type="SUPFAM" id="SSF57302">
    <property type="entry name" value="Snake toxin-like"/>
    <property type="match status" value="1"/>
</dbReference>
<dbReference type="Gene3D" id="2.10.60.10">
    <property type="entry name" value="CD59"/>
    <property type="match status" value="1"/>
</dbReference>
<reference evidence="21" key="1">
    <citation type="submission" date="2025-08" db="UniProtKB">
        <authorList>
            <consortium name="RefSeq"/>
        </authorList>
    </citation>
    <scope>IDENTIFICATION</scope>
    <source>
        <strain evidence="21">Wakin</strain>
        <tissue evidence="21">Muscle</tissue>
    </source>
</reference>
<evidence type="ECO:0000256" key="15">
    <source>
        <dbReference type="ARBA" id="ARBA00047681"/>
    </source>
</evidence>
<evidence type="ECO:0000256" key="4">
    <source>
        <dbReference type="ARBA" id="ARBA00022679"/>
    </source>
</evidence>
<dbReference type="GO" id="GO:0048185">
    <property type="term" value="F:activin binding"/>
    <property type="evidence" value="ECO:0007669"/>
    <property type="project" value="TreeGrafter"/>
</dbReference>
<dbReference type="PRINTS" id="PR00653">
    <property type="entry name" value="ACTIVIN2R"/>
</dbReference>
<evidence type="ECO:0000256" key="9">
    <source>
        <dbReference type="ARBA" id="ARBA00022840"/>
    </source>
</evidence>
<evidence type="ECO:0000256" key="7">
    <source>
        <dbReference type="ARBA" id="ARBA00022741"/>
    </source>
</evidence>
<dbReference type="InterPro" id="IPR000472">
    <property type="entry name" value="Activin_recp"/>
</dbReference>
<dbReference type="Proteomes" id="UP000515129">
    <property type="component" value="Linkage group LG49B"/>
</dbReference>
<keyword evidence="13 17" id="KW-0675">Receptor</keyword>
<dbReference type="Gene3D" id="1.10.510.10">
    <property type="entry name" value="Transferase(Phosphotransferase) domain 1"/>
    <property type="match status" value="1"/>
</dbReference>
<comment type="catalytic activity">
    <reaction evidence="15">
        <text>L-seryl-[receptor-protein] + ATP = O-phospho-L-seryl-[receptor-protein] + ADP + H(+)</text>
        <dbReference type="Rhea" id="RHEA:18673"/>
        <dbReference type="Rhea" id="RHEA-COMP:11022"/>
        <dbReference type="Rhea" id="RHEA-COMP:11023"/>
        <dbReference type="ChEBI" id="CHEBI:15378"/>
        <dbReference type="ChEBI" id="CHEBI:29999"/>
        <dbReference type="ChEBI" id="CHEBI:30616"/>
        <dbReference type="ChEBI" id="CHEBI:83421"/>
        <dbReference type="ChEBI" id="CHEBI:456216"/>
        <dbReference type="EC" id="2.7.11.30"/>
    </reaction>
</comment>
<protein>
    <recommendedName>
        <fullName evidence="17">Serine/threonine-protein kinase receptor</fullName>
        <ecNumber evidence="17">2.7.11.30</ecNumber>
    </recommendedName>
</protein>
<evidence type="ECO:0000256" key="11">
    <source>
        <dbReference type="ARBA" id="ARBA00023136"/>
    </source>
</evidence>
<dbReference type="PANTHER" id="PTHR23255">
    <property type="entry name" value="TRANSFORMING GROWTH FACTOR-BETA RECEPTOR TYPE I AND II"/>
    <property type="match status" value="1"/>
</dbReference>
<feature type="signal peptide" evidence="18">
    <location>
        <begin position="1"/>
        <end position="22"/>
    </location>
</feature>
<keyword evidence="6 18" id="KW-0732">Signal</keyword>
<evidence type="ECO:0000256" key="18">
    <source>
        <dbReference type="SAM" id="SignalP"/>
    </source>
</evidence>
<organism evidence="20 21">
    <name type="scientific">Carassius auratus</name>
    <name type="common">Goldfish</name>
    <dbReference type="NCBI Taxonomy" id="7957"/>
    <lineage>
        <taxon>Eukaryota</taxon>
        <taxon>Metazoa</taxon>
        <taxon>Chordata</taxon>
        <taxon>Craniata</taxon>
        <taxon>Vertebrata</taxon>
        <taxon>Euteleostomi</taxon>
        <taxon>Actinopterygii</taxon>
        <taxon>Neopterygii</taxon>
        <taxon>Teleostei</taxon>
        <taxon>Ostariophysi</taxon>
        <taxon>Cypriniformes</taxon>
        <taxon>Cyprinidae</taxon>
        <taxon>Cyprininae</taxon>
        <taxon>Carassius</taxon>
    </lineage>
</organism>
<keyword evidence="11 17" id="KW-0472">Membrane</keyword>
<dbReference type="KEGG" id="caua:113068765"/>
<dbReference type="FunFam" id="3.30.200.20:FF:000094">
    <property type="entry name" value="Serine/threonine-protein kinase receptor"/>
    <property type="match status" value="1"/>
</dbReference>
<keyword evidence="20" id="KW-1185">Reference proteome</keyword>
<dbReference type="InterPro" id="IPR000719">
    <property type="entry name" value="Prot_kinase_dom"/>
</dbReference>
<dbReference type="RefSeq" id="XP_026097407.1">
    <property type="nucleotide sequence ID" value="XM_026241622.1"/>
</dbReference>
<keyword evidence="17" id="KW-0464">Manganese</keyword>
<evidence type="ECO:0000313" key="21">
    <source>
        <dbReference type="RefSeq" id="XP_026097407.1"/>
    </source>
</evidence>
<dbReference type="Pfam" id="PF00069">
    <property type="entry name" value="Pkinase"/>
    <property type="match status" value="1"/>
</dbReference>
<evidence type="ECO:0000256" key="10">
    <source>
        <dbReference type="ARBA" id="ARBA00022989"/>
    </source>
</evidence>
<dbReference type="OrthoDB" id="547665at2759"/>
<dbReference type="PANTHER" id="PTHR23255:SF70">
    <property type="entry name" value="ACTIVIN RECEPTOR TYPE-2B"/>
    <property type="match status" value="1"/>
</dbReference>
<dbReference type="PROSITE" id="PS50011">
    <property type="entry name" value="PROTEIN_KINASE_DOM"/>
    <property type="match status" value="1"/>
</dbReference>
<evidence type="ECO:0000313" key="20">
    <source>
        <dbReference type="Proteomes" id="UP000515129"/>
    </source>
</evidence>
<evidence type="ECO:0000256" key="13">
    <source>
        <dbReference type="ARBA" id="ARBA00023170"/>
    </source>
</evidence>
<dbReference type="GO" id="GO:0048179">
    <property type="term" value="C:activin receptor complex"/>
    <property type="evidence" value="ECO:0007669"/>
    <property type="project" value="TreeGrafter"/>
</dbReference>
<dbReference type="GO" id="GO:0046872">
    <property type="term" value="F:metal ion binding"/>
    <property type="evidence" value="ECO:0007669"/>
    <property type="project" value="UniProtKB-KW"/>
</dbReference>
<dbReference type="GO" id="GO:0032502">
    <property type="term" value="P:developmental process"/>
    <property type="evidence" value="ECO:0007669"/>
    <property type="project" value="UniProtKB-ARBA"/>
</dbReference>
<dbReference type="FunFam" id="1.10.510.10:FF:000099">
    <property type="entry name" value="Serine/threonine-protein kinase receptor"/>
    <property type="match status" value="1"/>
</dbReference>
<name>A0A6P6MLJ8_CARAU</name>
<proteinExistence type="inferred from homology"/>
<evidence type="ECO:0000256" key="2">
    <source>
        <dbReference type="ARBA" id="ARBA00009605"/>
    </source>
</evidence>
<dbReference type="GO" id="GO:0071363">
    <property type="term" value="P:cellular response to growth factor stimulus"/>
    <property type="evidence" value="ECO:0007669"/>
    <property type="project" value="TreeGrafter"/>
</dbReference>
<evidence type="ECO:0000256" key="14">
    <source>
        <dbReference type="ARBA" id="ARBA00023180"/>
    </source>
</evidence>
<keyword evidence="4 17" id="KW-0808">Transferase</keyword>
<comment type="cofactor">
    <cofactor evidence="17">
        <name>Mg(2+)</name>
        <dbReference type="ChEBI" id="CHEBI:18420"/>
    </cofactor>
    <cofactor evidence="17">
        <name>Mn(2+)</name>
        <dbReference type="ChEBI" id="CHEBI:29035"/>
    </cofactor>
</comment>
<evidence type="ECO:0000256" key="17">
    <source>
        <dbReference type="RuleBase" id="RU361271"/>
    </source>
</evidence>
<dbReference type="GO" id="GO:0017002">
    <property type="term" value="F:activin receptor activity"/>
    <property type="evidence" value="ECO:0007669"/>
    <property type="project" value="TreeGrafter"/>
</dbReference>
<keyword evidence="14" id="KW-0325">Glycoprotein</keyword>
<keyword evidence="12" id="KW-1015">Disulfide bond</keyword>
<dbReference type="InterPro" id="IPR011009">
    <property type="entry name" value="Kinase-like_dom_sf"/>
</dbReference>
<keyword evidence="8 17" id="KW-0418">Kinase</keyword>
<evidence type="ECO:0000259" key="19">
    <source>
        <dbReference type="PROSITE" id="PS50011"/>
    </source>
</evidence>
<keyword evidence="5 17" id="KW-0812">Transmembrane</keyword>
<evidence type="ECO:0000256" key="1">
    <source>
        <dbReference type="ARBA" id="ARBA00004479"/>
    </source>
</evidence>
<feature type="domain" description="Protein kinase" evidence="19">
    <location>
        <begin position="190"/>
        <end position="480"/>
    </location>
</feature>
<keyword evidence="17" id="KW-0460">Magnesium</keyword>
<dbReference type="CDD" id="cd23632">
    <property type="entry name" value="TFP_LU_ECD_ACVR2B"/>
    <property type="match status" value="1"/>
</dbReference>
<keyword evidence="10 17" id="KW-1133">Transmembrane helix</keyword>
<keyword evidence="3 17" id="KW-0723">Serine/threonine-protein kinase</keyword>
<dbReference type="AlphaFoldDB" id="A0A6P6MLJ8"/>
<evidence type="ECO:0000256" key="3">
    <source>
        <dbReference type="ARBA" id="ARBA00022527"/>
    </source>
</evidence>
<comment type="similarity">
    <text evidence="2 17">Belongs to the protein kinase superfamily. TKL Ser/Thr protein kinase family. TGFB receptor subfamily.</text>
</comment>
<dbReference type="Gene3D" id="3.30.200.20">
    <property type="entry name" value="Phosphorylase Kinase, domain 1"/>
    <property type="match status" value="1"/>
</dbReference>
<dbReference type="FunFam" id="2.10.60.10:FF:000002">
    <property type="entry name" value="Serine/threonine-protein kinase receptor"/>
    <property type="match status" value="1"/>
</dbReference>
<evidence type="ECO:0000256" key="6">
    <source>
        <dbReference type="ARBA" id="ARBA00022729"/>
    </source>
</evidence>
<sequence length="506" mass="57602">MFASWLTFALLLGTFSAGPSHAEVETHECLYFNINWEVEKTNRSGVERCEGDKDKRSHCYASWRNSSGSIQLVKKGCWLDDFNCYDRQECVATEENPQVFFCCCEGDFCNERFTHLPDITGPGERQPIRNPPPLLLIVLVYSLLPVTMLSMLLLLGFWMYRHRKPPYGHVDLSEDPSPSPPSPLLTLKPLQLLEVKARGRFGQVWRAQMMNEYVAVKIFPIQDKQSWQNERDMFSTPGMKHENLLRYIGAERRGSNLETEFWLITEFHERGSLTDHLKGNVLSWIDLCHIAETMACGLAYLHEDVPRSKPAIAHRDFKSRNVLLKSDLSAVLGDLGLAVRFEPGTPPGDTHGQVGTRRYMAPEVLEGAINFQRDSFLRIDMYAMGLVLWELVSRCRAADGPVDEYMLPFEEEIGQHPSLEDLQDAVVNKKMRPAFKDSWLKHSGLAQMCETIEECWDHDAEARLSAGCVEERISQIRRLMSITTSDLLSTVTSLTNVDLPPKESSI</sequence>
<evidence type="ECO:0000256" key="8">
    <source>
        <dbReference type="ARBA" id="ARBA00022777"/>
    </source>
</evidence>
<feature type="chain" id="PRO_5027836690" description="Serine/threonine-protein kinase receptor" evidence="18">
    <location>
        <begin position="23"/>
        <end position="506"/>
    </location>
</feature>
<comment type="subcellular location">
    <subcellularLocation>
        <location evidence="1 17">Membrane</location>
        <topology evidence="1 17">Single-pass type I membrane protein</topology>
    </subcellularLocation>
</comment>
<dbReference type="InterPro" id="IPR008271">
    <property type="entry name" value="Ser/Thr_kinase_AS"/>
</dbReference>
<dbReference type="InterPro" id="IPR045860">
    <property type="entry name" value="Snake_toxin-like_sf"/>
</dbReference>
<accession>A0A6P6MLJ8</accession>
<dbReference type="InterPro" id="IPR000333">
    <property type="entry name" value="TGFB_receptor"/>
</dbReference>
<dbReference type="SUPFAM" id="SSF56112">
    <property type="entry name" value="Protein kinase-like (PK-like)"/>
    <property type="match status" value="1"/>
</dbReference>
<dbReference type="Pfam" id="PF01064">
    <property type="entry name" value="Activin_recp"/>
    <property type="match status" value="1"/>
</dbReference>
<evidence type="ECO:0000256" key="16">
    <source>
        <dbReference type="ARBA" id="ARBA00048773"/>
    </source>
</evidence>
<gene>
    <name evidence="21" type="primary">LOC113068765</name>
</gene>
<dbReference type="PROSITE" id="PS00108">
    <property type="entry name" value="PROTEIN_KINASE_ST"/>
    <property type="match status" value="1"/>
</dbReference>
<keyword evidence="7 17" id="KW-0547">Nucleotide-binding</keyword>
<dbReference type="EC" id="2.7.11.30" evidence="17"/>
<keyword evidence="17" id="KW-0479">Metal-binding</keyword>
<dbReference type="GeneID" id="113068765"/>
<comment type="catalytic activity">
    <reaction evidence="16 17">
        <text>L-threonyl-[receptor-protein] + ATP = O-phospho-L-threonyl-[receptor-protein] + ADP + H(+)</text>
        <dbReference type="Rhea" id="RHEA:44880"/>
        <dbReference type="Rhea" id="RHEA-COMP:11024"/>
        <dbReference type="Rhea" id="RHEA-COMP:11025"/>
        <dbReference type="ChEBI" id="CHEBI:15378"/>
        <dbReference type="ChEBI" id="CHEBI:30013"/>
        <dbReference type="ChEBI" id="CHEBI:30616"/>
        <dbReference type="ChEBI" id="CHEBI:61977"/>
        <dbReference type="ChEBI" id="CHEBI:456216"/>
        <dbReference type="EC" id="2.7.11.30"/>
    </reaction>
</comment>
<dbReference type="GO" id="GO:0005524">
    <property type="term" value="F:ATP binding"/>
    <property type="evidence" value="ECO:0007669"/>
    <property type="project" value="UniProtKB-UniRule"/>
</dbReference>
<keyword evidence="9 17" id="KW-0067">ATP-binding</keyword>
<evidence type="ECO:0000256" key="12">
    <source>
        <dbReference type="ARBA" id="ARBA00023157"/>
    </source>
</evidence>